<evidence type="ECO:0008006" key="3">
    <source>
        <dbReference type="Google" id="ProtNLM"/>
    </source>
</evidence>
<proteinExistence type="predicted"/>
<organism evidence="1 2">
    <name type="scientific">Flavilitoribacter nigricans (strain ATCC 23147 / DSM 23189 / NBRC 102662 / NCIMB 1420 / SS-2)</name>
    <name type="common">Lewinella nigricans</name>
    <dbReference type="NCBI Taxonomy" id="1122177"/>
    <lineage>
        <taxon>Bacteria</taxon>
        <taxon>Pseudomonadati</taxon>
        <taxon>Bacteroidota</taxon>
        <taxon>Saprospiria</taxon>
        <taxon>Saprospirales</taxon>
        <taxon>Lewinellaceae</taxon>
        <taxon>Flavilitoribacter</taxon>
    </lineage>
</organism>
<reference evidence="1 2" key="1">
    <citation type="submission" date="2017-10" db="EMBL/GenBank/DDBJ databases">
        <title>The draft genome sequence of Lewinella nigricans NBRC 102662.</title>
        <authorList>
            <person name="Wang K."/>
        </authorList>
    </citation>
    <scope>NUCLEOTIDE SEQUENCE [LARGE SCALE GENOMIC DNA]</scope>
    <source>
        <strain evidence="1 2">NBRC 102662</strain>
    </source>
</reference>
<comment type="caution">
    <text evidence="1">The sequence shown here is derived from an EMBL/GenBank/DDBJ whole genome shotgun (WGS) entry which is preliminary data.</text>
</comment>
<dbReference type="AlphaFoldDB" id="A0A2D0NC51"/>
<dbReference type="EMBL" id="PDUD01000019">
    <property type="protein sequence ID" value="PHN05968.1"/>
    <property type="molecule type" value="Genomic_DNA"/>
</dbReference>
<dbReference type="Proteomes" id="UP000223913">
    <property type="component" value="Unassembled WGS sequence"/>
</dbReference>
<evidence type="ECO:0000313" key="2">
    <source>
        <dbReference type="Proteomes" id="UP000223913"/>
    </source>
</evidence>
<protein>
    <recommendedName>
        <fullName evidence="3">CBM-cenC domain-containing protein</fullName>
    </recommendedName>
</protein>
<evidence type="ECO:0000313" key="1">
    <source>
        <dbReference type="EMBL" id="PHN05968.1"/>
    </source>
</evidence>
<sequence>MQYLSKLCLPVFLFFGLNLCGQKTISLKNPSFEGKPTMSDVPGNWRDCGFPGESAPDVQPCGAFEVTTIASDGDTYLGMVTRDNDTWEKVGTKLSPKMEAGVVYEFSIQLCQSETYQSASRLTGEPTNFITPVVLRIFGGNSYCEKEQMLGVSPPIDHAEWGTYRFTLSPQQEYSHLLLEAYYVTARGLAYCGNLLVDNASDLVPIGRSETIERASLVGERVEETRK</sequence>
<gene>
    <name evidence="1" type="ORF">CRP01_13420</name>
</gene>
<name>A0A2D0NC51_FLAN2</name>
<keyword evidence="2" id="KW-1185">Reference proteome</keyword>
<accession>A0A2D0NC51</accession>